<keyword evidence="2" id="KW-1185">Reference proteome</keyword>
<proteinExistence type="predicted"/>
<evidence type="ECO:0000313" key="1">
    <source>
        <dbReference type="EMBL" id="EGG20172.1"/>
    </source>
</evidence>
<organism evidence="1 2">
    <name type="scientific">Cavenderia fasciculata</name>
    <name type="common">Slime mold</name>
    <name type="synonym">Dictyostelium fasciculatum</name>
    <dbReference type="NCBI Taxonomy" id="261658"/>
    <lineage>
        <taxon>Eukaryota</taxon>
        <taxon>Amoebozoa</taxon>
        <taxon>Evosea</taxon>
        <taxon>Eumycetozoa</taxon>
        <taxon>Dictyostelia</taxon>
        <taxon>Acytosteliales</taxon>
        <taxon>Cavenderiaceae</taxon>
        <taxon>Cavenderia</taxon>
    </lineage>
</organism>
<dbReference type="RefSeq" id="XP_004367155.1">
    <property type="nucleotide sequence ID" value="XM_004367098.1"/>
</dbReference>
<evidence type="ECO:0000313" key="2">
    <source>
        <dbReference type="Proteomes" id="UP000007797"/>
    </source>
</evidence>
<dbReference type="OrthoDB" id="10253982at2759"/>
<name>F4PW08_CACFS</name>
<evidence type="ECO:0008006" key="3">
    <source>
        <dbReference type="Google" id="ProtNLM"/>
    </source>
</evidence>
<dbReference type="EMBL" id="GL883013">
    <property type="protein sequence ID" value="EGG20172.1"/>
    <property type="molecule type" value="Genomic_DNA"/>
</dbReference>
<reference evidence="2" key="1">
    <citation type="journal article" date="2011" name="Genome Res.">
        <title>Phylogeny-wide analysis of social amoeba genomes highlights ancient origins for complex intercellular communication.</title>
        <authorList>
            <person name="Heidel A.J."/>
            <person name="Lawal H.M."/>
            <person name="Felder M."/>
            <person name="Schilde C."/>
            <person name="Helps N.R."/>
            <person name="Tunggal B."/>
            <person name="Rivero F."/>
            <person name="John U."/>
            <person name="Schleicher M."/>
            <person name="Eichinger L."/>
            <person name="Platzer M."/>
            <person name="Noegel A.A."/>
            <person name="Schaap P."/>
            <person name="Gloeckner G."/>
        </authorList>
    </citation>
    <scope>NUCLEOTIDE SEQUENCE [LARGE SCALE GENOMIC DNA]</scope>
    <source>
        <strain evidence="2">SH3</strain>
    </source>
</reference>
<dbReference type="Gene3D" id="3.60.10.10">
    <property type="entry name" value="Endonuclease/exonuclease/phosphatase"/>
    <property type="match status" value="1"/>
</dbReference>
<dbReference type="KEGG" id="dfa:DFA_07292"/>
<dbReference type="InterPro" id="IPR036691">
    <property type="entry name" value="Endo/exonu/phosph_ase_sf"/>
</dbReference>
<dbReference type="AlphaFoldDB" id="F4PW08"/>
<sequence length="144" mass="16596">MVDQTIEAFIKENSLNNLPVVVCGDLNTPLENCVVNQYLKNKHYMSTFNLVNPQQKHFVSHCNHLDQEVGVDFIFLKDSQYLAPPIQDSQSILGITAPHLYPIDSYFFPRDLKVDKWQSMDVPLSDHRPLTTTFTFLNKNNINN</sequence>
<accession>F4PW08</accession>
<dbReference type="GeneID" id="14872379"/>
<dbReference type="SUPFAM" id="SSF56219">
    <property type="entry name" value="DNase I-like"/>
    <property type="match status" value="1"/>
</dbReference>
<gene>
    <name evidence="1" type="ORF">DFA_07292</name>
</gene>
<protein>
    <recommendedName>
        <fullName evidence="3">Endonuclease/exonuclease/phosphatase domain-containing protein</fullName>
    </recommendedName>
</protein>
<dbReference type="Proteomes" id="UP000007797">
    <property type="component" value="Unassembled WGS sequence"/>
</dbReference>